<evidence type="ECO:0000313" key="1">
    <source>
        <dbReference type="EMBL" id="PIR85899.1"/>
    </source>
</evidence>
<gene>
    <name evidence="1" type="ORF">COU14_01905</name>
</gene>
<accession>A0A2H0UHM3</accession>
<organism evidence="1 2">
    <name type="scientific">Candidatus Kaiserbacteria bacterium CG10_big_fil_rev_8_21_14_0_10_44_10</name>
    <dbReference type="NCBI Taxonomy" id="1974606"/>
    <lineage>
        <taxon>Bacteria</taxon>
        <taxon>Candidatus Kaiseribacteriota</taxon>
    </lineage>
</organism>
<dbReference type="Proteomes" id="UP000229612">
    <property type="component" value="Unassembled WGS sequence"/>
</dbReference>
<protein>
    <recommendedName>
        <fullName evidence="3">30S ribosomal protein S21</fullName>
    </recommendedName>
</protein>
<evidence type="ECO:0008006" key="3">
    <source>
        <dbReference type="Google" id="ProtNLM"/>
    </source>
</evidence>
<proteinExistence type="predicted"/>
<evidence type="ECO:0000313" key="2">
    <source>
        <dbReference type="Proteomes" id="UP000229612"/>
    </source>
</evidence>
<sequence>MVILRPRMAINVEVEKNNNESSANVIRRFQKRVQNSGIVRRLRDERYHKRVKSDNVRRFARLKKLTKKTEYERLYKLGKTPETGQRR</sequence>
<dbReference type="AlphaFoldDB" id="A0A2H0UHM3"/>
<dbReference type="EMBL" id="PFBG01000020">
    <property type="protein sequence ID" value="PIR85899.1"/>
    <property type="molecule type" value="Genomic_DNA"/>
</dbReference>
<reference evidence="2" key="1">
    <citation type="submission" date="2017-09" db="EMBL/GenBank/DDBJ databases">
        <title>Depth-based differentiation of microbial function through sediment-hosted aquifers and enrichment of novel symbionts in the deep terrestrial subsurface.</title>
        <authorList>
            <person name="Probst A.J."/>
            <person name="Ladd B."/>
            <person name="Jarett J.K."/>
            <person name="Geller-Mcgrath D.E."/>
            <person name="Sieber C.M.K."/>
            <person name="Emerson J.B."/>
            <person name="Anantharaman K."/>
            <person name="Thomas B.C."/>
            <person name="Malmstrom R."/>
            <person name="Stieglmeier M."/>
            <person name="Klingl A."/>
            <person name="Woyke T."/>
            <person name="Ryan C.M."/>
            <person name="Banfield J.F."/>
        </authorList>
    </citation>
    <scope>NUCLEOTIDE SEQUENCE [LARGE SCALE GENOMIC DNA]</scope>
</reference>
<name>A0A2H0UHM3_9BACT</name>
<comment type="caution">
    <text evidence="1">The sequence shown here is derived from an EMBL/GenBank/DDBJ whole genome shotgun (WGS) entry which is preliminary data.</text>
</comment>